<dbReference type="InterPro" id="IPR051368">
    <property type="entry name" value="SerProtInhib-TIL_Domain"/>
</dbReference>
<dbReference type="CDD" id="cd19941">
    <property type="entry name" value="TIL"/>
    <property type="match status" value="1"/>
</dbReference>
<accession>A0A0N4UUV2</accession>
<dbReference type="PANTHER" id="PTHR23259">
    <property type="entry name" value="RIDDLE"/>
    <property type="match status" value="1"/>
</dbReference>
<dbReference type="InterPro" id="IPR036084">
    <property type="entry name" value="Ser_inhib-like_sf"/>
</dbReference>
<dbReference type="Gene3D" id="2.10.25.10">
    <property type="entry name" value="Laminin"/>
    <property type="match status" value="1"/>
</dbReference>
<name>A0A0N4UUV2_ENTVE</name>
<keyword evidence="2" id="KW-1015">Disulfide bond</keyword>
<dbReference type="PANTHER" id="PTHR23259:SF70">
    <property type="entry name" value="ACCESSORY GLAND PROTEIN ACP62F-RELATED"/>
    <property type="match status" value="1"/>
</dbReference>
<protein>
    <submittedName>
        <fullName evidence="5">TIL domain-containing protein</fullName>
    </submittedName>
</protein>
<dbReference type="AlphaFoldDB" id="A0A0N4UUV2"/>
<dbReference type="SUPFAM" id="SSF57567">
    <property type="entry name" value="Serine protease inhibitors"/>
    <property type="match status" value="1"/>
</dbReference>
<reference evidence="5" key="1">
    <citation type="submission" date="2017-02" db="UniProtKB">
        <authorList>
            <consortium name="WormBaseParasite"/>
        </authorList>
    </citation>
    <scope>IDENTIFICATION</scope>
</reference>
<dbReference type="EMBL" id="UXUI01007147">
    <property type="protein sequence ID" value="VDD85754.1"/>
    <property type="molecule type" value="Genomic_DNA"/>
</dbReference>
<keyword evidence="4" id="KW-1185">Reference proteome</keyword>
<evidence type="ECO:0000313" key="3">
    <source>
        <dbReference type="EMBL" id="VDD85754.1"/>
    </source>
</evidence>
<evidence type="ECO:0000313" key="5">
    <source>
        <dbReference type="WBParaSite" id="EVEC_0000118901-mRNA-1"/>
    </source>
</evidence>
<proteinExistence type="predicted"/>
<gene>
    <name evidence="3" type="ORF">EVEC_LOCUS897</name>
</gene>
<reference evidence="3 4" key="2">
    <citation type="submission" date="2018-10" db="EMBL/GenBank/DDBJ databases">
        <authorList>
            <consortium name="Pathogen Informatics"/>
        </authorList>
    </citation>
    <scope>NUCLEOTIDE SEQUENCE [LARGE SCALE GENOMIC DNA]</scope>
</reference>
<sequence length="122" mass="12097">MCLSSQAVSIVRCQATEVYNNCPTCEGTCERPVPVCPQINCGLPRCTCRRGLVRHGLVCITPAQCPQVLSGTAGTLGSGIPGIGGVSGVNGVPGIGGIPVGVGTGGVPGALGTVPLGYGHRQ</sequence>
<keyword evidence="1" id="KW-0722">Serine protease inhibitor</keyword>
<evidence type="ECO:0000256" key="1">
    <source>
        <dbReference type="ARBA" id="ARBA00022900"/>
    </source>
</evidence>
<keyword evidence="1" id="KW-0646">Protease inhibitor</keyword>
<evidence type="ECO:0000313" key="4">
    <source>
        <dbReference type="Proteomes" id="UP000274131"/>
    </source>
</evidence>
<dbReference type="GO" id="GO:0004867">
    <property type="term" value="F:serine-type endopeptidase inhibitor activity"/>
    <property type="evidence" value="ECO:0007669"/>
    <property type="project" value="UniProtKB-KW"/>
</dbReference>
<evidence type="ECO:0000256" key="2">
    <source>
        <dbReference type="ARBA" id="ARBA00023157"/>
    </source>
</evidence>
<dbReference type="WBParaSite" id="EVEC_0000118901-mRNA-1">
    <property type="protein sequence ID" value="EVEC_0000118901-mRNA-1"/>
    <property type="gene ID" value="EVEC_0000118901"/>
</dbReference>
<organism evidence="5">
    <name type="scientific">Enterobius vermicularis</name>
    <name type="common">Human pinworm</name>
    <dbReference type="NCBI Taxonomy" id="51028"/>
    <lineage>
        <taxon>Eukaryota</taxon>
        <taxon>Metazoa</taxon>
        <taxon>Ecdysozoa</taxon>
        <taxon>Nematoda</taxon>
        <taxon>Chromadorea</taxon>
        <taxon>Rhabditida</taxon>
        <taxon>Spirurina</taxon>
        <taxon>Oxyuridomorpha</taxon>
        <taxon>Oxyuroidea</taxon>
        <taxon>Oxyuridae</taxon>
        <taxon>Enterobius</taxon>
    </lineage>
</organism>
<dbReference type="Proteomes" id="UP000274131">
    <property type="component" value="Unassembled WGS sequence"/>
</dbReference>